<dbReference type="Gene3D" id="1.10.630.10">
    <property type="entry name" value="Cytochrome P450"/>
    <property type="match status" value="1"/>
</dbReference>
<proteinExistence type="inferred from homology"/>
<reference evidence="8 9" key="1">
    <citation type="journal article" date="2017" name="Genome Announc.">
        <title>Genome sequence of the saprophytic ascomycete Epicoccum nigrum ICMP 19927 strain isolated from New Zealand.</title>
        <authorList>
            <person name="Fokin M."/>
            <person name="Fleetwood D."/>
            <person name="Weir B.S."/>
            <person name="Villas-Boas S.G."/>
        </authorList>
    </citation>
    <scope>NUCLEOTIDE SEQUENCE [LARGE SCALE GENOMIC DNA]</scope>
    <source>
        <strain evidence="8 9">ICMP 19927</strain>
    </source>
</reference>
<sequence length="104" mass="11828">MWSKLHMANMEDALERAGWNWAKDLNKSKEAQQMTSTELAWDLEVLCDSEIETTGVQLQIFVLAYLAFPEWVVKAQKELDEVIGAERLPDFDDISQLPLSSGRG</sequence>
<dbReference type="GO" id="GO:0016705">
    <property type="term" value="F:oxidoreductase activity, acting on paired donors, with incorporation or reduction of molecular oxygen"/>
    <property type="evidence" value="ECO:0007669"/>
    <property type="project" value="InterPro"/>
</dbReference>
<keyword evidence="6" id="KW-0408">Iron</keyword>
<comment type="similarity">
    <text evidence="2">Belongs to the cytochrome P450 family.</text>
</comment>
<dbReference type="AlphaFoldDB" id="A0A1Y2M4R9"/>
<evidence type="ECO:0000313" key="8">
    <source>
        <dbReference type="EMBL" id="OSS50218.1"/>
    </source>
</evidence>
<evidence type="ECO:0000256" key="6">
    <source>
        <dbReference type="ARBA" id="ARBA00023004"/>
    </source>
</evidence>
<dbReference type="GO" id="GO:0005506">
    <property type="term" value="F:iron ion binding"/>
    <property type="evidence" value="ECO:0007669"/>
    <property type="project" value="InterPro"/>
</dbReference>
<keyword evidence="7" id="KW-0503">Monooxygenase</keyword>
<evidence type="ECO:0000256" key="3">
    <source>
        <dbReference type="ARBA" id="ARBA00022617"/>
    </source>
</evidence>
<dbReference type="GO" id="GO:0004497">
    <property type="term" value="F:monooxygenase activity"/>
    <property type="evidence" value="ECO:0007669"/>
    <property type="project" value="UniProtKB-KW"/>
</dbReference>
<organism evidence="8 9">
    <name type="scientific">Epicoccum nigrum</name>
    <name type="common">Soil fungus</name>
    <name type="synonym">Epicoccum purpurascens</name>
    <dbReference type="NCBI Taxonomy" id="105696"/>
    <lineage>
        <taxon>Eukaryota</taxon>
        <taxon>Fungi</taxon>
        <taxon>Dikarya</taxon>
        <taxon>Ascomycota</taxon>
        <taxon>Pezizomycotina</taxon>
        <taxon>Dothideomycetes</taxon>
        <taxon>Pleosporomycetidae</taxon>
        <taxon>Pleosporales</taxon>
        <taxon>Pleosporineae</taxon>
        <taxon>Didymellaceae</taxon>
        <taxon>Epicoccum</taxon>
    </lineage>
</organism>
<dbReference type="InParanoid" id="A0A1Y2M4R9"/>
<protein>
    <submittedName>
        <fullName evidence="8">Uncharacterized protein</fullName>
    </submittedName>
</protein>
<dbReference type="GO" id="GO:0020037">
    <property type="term" value="F:heme binding"/>
    <property type="evidence" value="ECO:0007669"/>
    <property type="project" value="InterPro"/>
</dbReference>
<name>A0A1Y2M4R9_EPING</name>
<evidence type="ECO:0000256" key="1">
    <source>
        <dbReference type="ARBA" id="ARBA00001971"/>
    </source>
</evidence>
<keyword evidence="9" id="KW-1185">Reference proteome</keyword>
<keyword evidence="5" id="KW-0560">Oxidoreductase</keyword>
<dbReference type="InterPro" id="IPR050364">
    <property type="entry name" value="Cytochrome_P450_fung"/>
</dbReference>
<evidence type="ECO:0000256" key="7">
    <source>
        <dbReference type="ARBA" id="ARBA00023033"/>
    </source>
</evidence>
<evidence type="ECO:0000256" key="2">
    <source>
        <dbReference type="ARBA" id="ARBA00010617"/>
    </source>
</evidence>
<evidence type="ECO:0000256" key="4">
    <source>
        <dbReference type="ARBA" id="ARBA00022723"/>
    </source>
</evidence>
<dbReference type="InterPro" id="IPR036396">
    <property type="entry name" value="Cyt_P450_sf"/>
</dbReference>
<comment type="cofactor">
    <cofactor evidence="1">
        <name>heme</name>
        <dbReference type="ChEBI" id="CHEBI:30413"/>
    </cofactor>
</comment>
<evidence type="ECO:0000313" key="9">
    <source>
        <dbReference type="Proteomes" id="UP000193240"/>
    </source>
</evidence>
<keyword evidence="3" id="KW-0349">Heme</keyword>
<keyword evidence="4" id="KW-0479">Metal-binding</keyword>
<dbReference type="PANTHER" id="PTHR46300:SF1">
    <property type="entry name" value="P450, PUTATIVE (EUROFUNG)-RELATED"/>
    <property type="match status" value="1"/>
</dbReference>
<dbReference type="PANTHER" id="PTHR46300">
    <property type="entry name" value="P450, PUTATIVE (EUROFUNG)-RELATED-RELATED"/>
    <property type="match status" value="1"/>
</dbReference>
<evidence type="ECO:0000256" key="5">
    <source>
        <dbReference type="ARBA" id="ARBA00023002"/>
    </source>
</evidence>
<dbReference type="EMBL" id="KZ107842">
    <property type="protein sequence ID" value="OSS50218.1"/>
    <property type="molecule type" value="Genomic_DNA"/>
</dbReference>
<gene>
    <name evidence="8" type="ORF">B5807_04706</name>
</gene>
<accession>A0A1Y2M4R9</accession>
<dbReference type="STRING" id="105696.A0A1Y2M4R9"/>
<dbReference type="Proteomes" id="UP000193240">
    <property type="component" value="Unassembled WGS sequence"/>
</dbReference>
<dbReference type="SUPFAM" id="SSF48264">
    <property type="entry name" value="Cytochrome P450"/>
    <property type="match status" value="1"/>
</dbReference>